<comment type="catalytic activity">
    <reaction evidence="12">
        <text>ATP + H2O = ADP + phosphate + H(+)</text>
        <dbReference type="Rhea" id="RHEA:13065"/>
        <dbReference type="ChEBI" id="CHEBI:15377"/>
        <dbReference type="ChEBI" id="CHEBI:15378"/>
        <dbReference type="ChEBI" id="CHEBI:30616"/>
        <dbReference type="ChEBI" id="CHEBI:43474"/>
        <dbReference type="ChEBI" id="CHEBI:456216"/>
    </reaction>
</comment>
<feature type="domain" description="P-type ATPase A" evidence="14">
    <location>
        <begin position="117"/>
        <end position="227"/>
    </location>
</feature>
<comment type="similarity">
    <text evidence="2">Belongs to the cation transport ATPase (P-type) (TC 3.A.3) family. Type V subfamily.</text>
</comment>
<dbReference type="Proteomes" id="UP001162131">
    <property type="component" value="Unassembled WGS sequence"/>
</dbReference>
<dbReference type="InterPro" id="IPR008250">
    <property type="entry name" value="ATPase_P-typ_transduc_dom_A_sf"/>
</dbReference>
<feature type="transmembrane region" description="Helical" evidence="13">
    <location>
        <begin position="241"/>
        <end position="260"/>
    </location>
</feature>
<dbReference type="InterPro" id="IPR023214">
    <property type="entry name" value="HAD_sf"/>
</dbReference>
<keyword evidence="8" id="KW-0460">Magnesium</keyword>
<dbReference type="GO" id="GO:0140358">
    <property type="term" value="F:P-type transmembrane transporter activity"/>
    <property type="evidence" value="ECO:0007669"/>
    <property type="project" value="InterPro"/>
</dbReference>
<evidence type="ECO:0000256" key="10">
    <source>
        <dbReference type="ARBA" id="ARBA00022989"/>
    </source>
</evidence>
<keyword evidence="7" id="KW-0067">ATP-binding</keyword>
<feature type="transmembrane region" description="Helical" evidence="13">
    <location>
        <begin position="878"/>
        <end position="899"/>
    </location>
</feature>
<dbReference type="InterPro" id="IPR006544">
    <property type="entry name" value="P-type_TPase_V"/>
</dbReference>
<protein>
    <recommendedName>
        <fullName evidence="14">P-type ATPase A domain-containing protein</fullName>
    </recommendedName>
</protein>
<dbReference type="NCBIfam" id="TIGR01657">
    <property type="entry name" value="P-ATPase-V"/>
    <property type="match status" value="1"/>
</dbReference>
<evidence type="ECO:0000256" key="5">
    <source>
        <dbReference type="ARBA" id="ARBA00022723"/>
    </source>
</evidence>
<dbReference type="AlphaFoldDB" id="A0AAU9IVP0"/>
<evidence type="ECO:0000256" key="7">
    <source>
        <dbReference type="ARBA" id="ARBA00022840"/>
    </source>
</evidence>
<dbReference type="Gene3D" id="2.70.150.10">
    <property type="entry name" value="Calcium-transporting ATPase, cytoplasmic transduction domain A"/>
    <property type="match status" value="1"/>
</dbReference>
<dbReference type="GO" id="GO:0016020">
    <property type="term" value="C:membrane"/>
    <property type="evidence" value="ECO:0007669"/>
    <property type="project" value="UniProtKB-SubCell"/>
</dbReference>
<proteinExistence type="inferred from homology"/>
<feature type="transmembrane region" description="Helical" evidence="13">
    <location>
        <begin position="51"/>
        <end position="73"/>
    </location>
</feature>
<evidence type="ECO:0000259" key="14">
    <source>
        <dbReference type="Pfam" id="PF00122"/>
    </source>
</evidence>
<keyword evidence="6" id="KW-0547">Nucleotide-binding</keyword>
<gene>
    <name evidence="15" type="ORF">BSTOLATCC_MIC15664</name>
</gene>
<dbReference type="GO" id="GO:0005524">
    <property type="term" value="F:ATP binding"/>
    <property type="evidence" value="ECO:0007669"/>
    <property type="project" value="UniProtKB-KW"/>
</dbReference>
<dbReference type="NCBIfam" id="TIGR01494">
    <property type="entry name" value="ATPase_P-type"/>
    <property type="match status" value="2"/>
</dbReference>
<dbReference type="PROSITE" id="PS00154">
    <property type="entry name" value="ATPASE_E1_E2"/>
    <property type="match status" value="1"/>
</dbReference>
<keyword evidence="4 13" id="KW-0812">Transmembrane</keyword>
<feature type="transmembrane region" description="Helical" evidence="13">
    <location>
        <begin position="838"/>
        <end position="858"/>
    </location>
</feature>
<dbReference type="SFLD" id="SFLDS00003">
    <property type="entry name" value="Haloacid_Dehalogenase"/>
    <property type="match status" value="1"/>
</dbReference>
<dbReference type="SUPFAM" id="SSF56784">
    <property type="entry name" value="HAD-like"/>
    <property type="match status" value="1"/>
</dbReference>
<evidence type="ECO:0000256" key="13">
    <source>
        <dbReference type="SAM" id="Phobius"/>
    </source>
</evidence>
<dbReference type="InterPro" id="IPR036412">
    <property type="entry name" value="HAD-like_sf"/>
</dbReference>
<dbReference type="SUPFAM" id="SSF81660">
    <property type="entry name" value="Metal cation-transporting ATPase, ATP-binding domain N"/>
    <property type="match status" value="1"/>
</dbReference>
<dbReference type="GO" id="GO:0046872">
    <property type="term" value="F:metal ion binding"/>
    <property type="evidence" value="ECO:0007669"/>
    <property type="project" value="UniProtKB-KW"/>
</dbReference>
<dbReference type="GO" id="GO:0019829">
    <property type="term" value="F:ATPase-coupled monoatomic cation transmembrane transporter activity"/>
    <property type="evidence" value="ECO:0007669"/>
    <property type="project" value="TreeGrafter"/>
</dbReference>
<comment type="subcellular location">
    <subcellularLocation>
        <location evidence="1">Membrane</location>
        <topology evidence="1">Multi-pass membrane protein</topology>
    </subcellularLocation>
</comment>
<evidence type="ECO:0000256" key="1">
    <source>
        <dbReference type="ARBA" id="ARBA00004141"/>
    </source>
</evidence>
<evidence type="ECO:0000256" key="9">
    <source>
        <dbReference type="ARBA" id="ARBA00022967"/>
    </source>
</evidence>
<dbReference type="InterPro" id="IPR001757">
    <property type="entry name" value="P_typ_ATPase"/>
</dbReference>
<dbReference type="InterPro" id="IPR044492">
    <property type="entry name" value="P_typ_ATPase_HD_dom"/>
</dbReference>
<evidence type="ECO:0000256" key="2">
    <source>
        <dbReference type="ARBA" id="ARBA00006000"/>
    </source>
</evidence>
<keyword evidence="11 13" id="KW-0472">Membrane</keyword>
<keyword evidence="9" id="KW-1278">Translocase</keyword>
<evidence type="ECO:0000313" key="15">
    <source>
        <dbReference type="EMBL" id="CAG9316229.1"/>
    </source>
</evidence>
<dbReference type="PANTHER" id="PTHR45630:SF8">
    <property type="entry name" value="CATION-TRANSPORTING ATPASE"/>
    <property type="match status" value="1"/>
</dbReference>
<reference evidence="15" key="1">
    <citation type="submission" date="2021-09" db="EMBL/GenBank/DDBJ databases">
        <authorList>
            <consortium name="AG Swart"/>
            <person name="Singh M."/>
            <person name="Singh A."/>
            <person name="Seah K."/>
            <person name="Emmerich C."/>
        </authorList>
    </citation>
    <scope>NUCLEOTIDE SEQUENCE</scope>
    <source>
        <strain evidence="15">ATCC30299</strain>
    </source>
</reference>
<accession>A0AAU9IVP0</accession>
<organism evidence="15 16">
    <name type="scientific">Blepharisma stoltei</name>
    <dbReference type="NCBI Taxonomy" id="1481888"/>
    <lineage>
        <taxon>Eukaryota</taxon>
        <taxon>Sar</taxon>
        <taxon>Alveolata</taxon>
        <taxon>Ciliophora</taxon>
        <taxon>Postciliodesmatophora</taxon>
        <taxon>Heterotrichea</taxon>
        <taxon>Heterotrichida</taxon>
        <taxon>Blepharismidae</taxon>
        <taxon>Blepharisma</taxon>
    </lineage>
</organism>
<dbReference type="InterPro" id="IPR059000">
    <property type="entry name" value="ATPase_P-type_domA"/>
</dbReference>
<dbReference type="PANTHER" id="PTHR45630">
    <property type="entry name" value="CATION-TRANSPORTING ATPASE-RELATED"/>
    <property type="match status" value="1"/>
</dbReference>
<evidence type="ECO:0000256" key="3">
    <source>
        <dbReference type="ARBA" id="ARBA00022553"/>
    </source>
</evidence>
<dbReference type="PRINTS" id="PR00119">
    <property type="entry name" value="CATATPASE"/>
</dbReference>
<dbReference type="SUPFAM" id="SSF81665">
    <property type="entry name" value="Calcium ATPase, transmembrane domain M"/>
    <property type="match status" value="1"/>
</dbReference>
<dbReference type="EMBL" id="CAJZBQ010000015">
    <property type="protein sequence ID" value="CAG9316229.1"/>
    <property type="molecule type" value="Genomic_DNA"/>
</dbReference>
<dbReference type="InterPro" id="IPR018303">
    <property type="entry name" value="ATPase_P-typ_P_site"/>
</dbReference>
<evidence type="ECO:0000256" key="6">
    <source>
        <dbReference type="ARBA" id="ARBA00022741"/>
    </source>
</evidence>
<evidence type="ECO:0000256" key="4">
    <source>
        <dbReference type="ARBA" id="ARBA00022692"/>
    </source>
</evidence>
<dbReference type="Gene3D" id="3.40.50.1000">
    <property type="entry name" value="HAD superfamily/HAD-like"/>
    <property type="match status" value="1"/>
</dbReference>
<comment type="caution">
    <text evidence="15">The sequence shown here is derived from an EMBL/GenBank/DDBJ whole genome shotgun (WGS) entry which is preliminary data.</text>
</comment>
<dbReference type="PROSITE" id="PS01229">
    <property type="entry name" value="COF_2"/>
    <property type="match status" value="1"/>
</dbReference>
<name>A0AAU9IVP0_9CILI</name>
<dbReference type="GO" id="GO:0016887">
    <property type="term" value="F:ATP hydrolysis activity"/>
    <property type="evidence" value="ECO:0007669"/>
    <property type="project" value="InterPro"/>
</dbReference>
<dbReference type="Pfam" id="PF13246">
    <property type="entry name" value="Cation_ATPase"/>
    <property type="match status" value="1"/>
</dbReference>
<dbReference type="SUPFAM" id="SSF81653">
    <property type="entry name" value="Calcium ATPase, transduction domain A"/>
    <property type="match status" value="1"/>
</dbReference>
<dbReference type="InterPro" id="IPR023299">
    <property type="entry name" value="ATPase_P-typ_cyto_dom_N"/>
</dbReference>
<keyword evidence="5" id="KW-0479">Metal-binding</keyword>
<feature type="transmembrane region" description="Helical" evidence="13">
    <location>
        <begin position="756"/>
        <end position="780"/>
    </location>
</feature>
<dbReference type="Pfam" id="PF00122">
    <property type="entry name" value="E1-E2_ATPase"/>
    <property type="match status" value="1"/>
</dbReference>
<evidence type="ECO:0000256" key="11">
    <source>
        <dbReference type="ARBA" id="ARBA00023136"/>
    </source>
</evidence>
<sequence length="916" mass="103051">MRCFVALQFPYTQTYSQLHEKFGKGLTSDSQYRGRLSLFGHCMIDVPMPGVLKLLVTDVMHPFFIFQIFSIGLWLWEEYYYYSVAIFVCSIAALCASLIETRSSIKAVRELAMYECSMTVFRNGCWSEQKSHSVVPGDLVKIPLNIQLPCDIVLTKGICLVDECMLTGESQPELKDALPVSNQLIYINDKRYTLSSGTVPLTLRGDPEGIVIATGFSTAKGELVKSILFPKPNRFKFYTDSFKFIGLMSLFGLFGFLWYLGNYIQDGESLVDTLMSCFDLVTTIVPPALPLAMSVGMAFAVVRLKEKKIMCISPPSVNAAGRVSIICFDKTGTLTEDSMTLKGVWEPSNQEIHEDLTTCPYELQESMASCHSLIILDDHLVGDPQEVAIFNRLNWKWTESEEYRFVVTNGQHEAKVKHLYHFTSLLKRMGVIIEHNCHLKLHMKGAPEVIIPLCINVPDNLSKQIFHYTKQGLRVLACATKTLQTFDSHQSLSEIENGLTFLGLLILQNHLKPESKETIQTLLKAEVKCVISTGDALLTGLSVAKECGLVPEGNKVLIGDLINEKPHWEDDEGNTCELTNEKGTSLALTGNLLQHYISYMDPIVSIFKDQAVIFGRMSPQQKILVIEQLQYSDLLVAMVGDGANDCGALKAADVGLSLSEAEASIAAPFTGKKLNSIIEVLKEGRASLVTSFQAFKFIAFYSMIEFVLENVLFIHQNNMLDRQFMYIDLVLILILAITMSYTRAYDKLATELPPGVLFSLEITVPIFMQACILMGIQWAAYYSLQYQSWYSVPKDTSVVWASEVPDNTVLFLTGAAEVLFTCIALNDGPPFRMPFRSNYWFTGFAIFFSFMQVYMTLVADEVTREIFQMVYLELDYKLQLEAILLGGFAIIFIFERYIVPILSRKLRTINCKRKVI</sequence>
<feature type="transmembrane region" description="Helical" evidence="13">
    <location>
        <begin position="280"/>
        <end position="302"/>
    </location>
</feature>
<evidence type="ECO:0000256" key="8">
    <source>
        <dbReference type="ARBA" id="ARBA00022842"/>
    </source>
</evidence>
<evidence type="ECO:0000256" key="12">
    <source>
        <dbReference type="ARBA" id="ARBA00049360"/>
    </source>
</evidence>
<dbReference type="InterPro" id="IPR023298">
    <property type="entry name" value="ATPase_P-typ_TM_dom_sf"/>
</dbReference>
<dbReference type="SFLD" id="SFLDG00002">
    <property type="entry name" value="C1.7:_P-type_atpase_like"/>
    <property type="match status" value="1"/>
</dbReference>
<keyword evidence="3" id="KW-0597">Phosphoprotein</keyword>
<feature type="transmembrane region" description="Helical" evidence="13">
    <location>
        <begin position="79"/>
        <end position="99"/>
    </location>
</feature>
<dbReference type="Gene3D" id="3.40.1110.10">
    <property type="entry name" value="Calcium-transporting ATPase, cytoplasmic domain N"/>
    <property type="match status" value="1"/>
</dbReference>
<dbReference type="FunFam" id="1.20.1110.10:FF:000023">
    <property type="entry name" value="Cation-transporting ATPase"/>
    <property type="match status" value="1"/>
</dbReference>
<keyword evidence="16" id="KW-1185">Reference proteome</keyword>
<dbReference type="SFLD" id="SFLDF00027">
    <property type="entry name" value="p-type_atpase"/>
    <property type="match status" value="1"/>
</dbReference>
<feature type="transmembrane region" description="Helical" evidence="13">
    <location>
        <begin position="724"/>
        <end position="744"/>
    </location>
</feature>
<evidence type="ECO:0000313" key="16">
    <source>
        <dbReference type="Proteomes" id="UP001162131"/>
    </source>
</evidence>
<keyword evidence="10 13" id="KW-1133">Transmembrane helix</keyword>